<dbReference type="PROSITE" id="PS01079">
    <property type="entry name" value="MOCF_BIOSYNTHESIS_2"/>
    <property type="match status" value="1"/>
</dbReference>
<dbReference type="GO" id="GO:0046872">
    <property type="term" value="F:metal ion binding"/>
    <property type="evidence" value="ECO:0007669"/>
    <property type="project" value="UniProtKB-KW"/>
</dbReference>
<evidence type="ECO:0000256" key="4">
    <source>
        <dbReference type="ARBA" id="ARBA00022505"/>
    </source>
</evidence>
<dbReference type="InterPro" id="IPR008284">
    <property type="entry name" value="MoCF_biosynth_CS"/>
</dbReference>
<protein>
    <recommendedName>
        <fullName evidence="3">molybdopterin molybdotransferase</fullName>
        <ecNumber evidence="3">2.10.1.1</ecNumber>
    </recommendedName>
</protein>
<keyword evidence="8" id="KW-0501">Molybdenum cofactor biosynthesis</keyword>
<dbReference type="NCBIfam" id="TIGR00177">
    <property type="entry name" value="molyb_syn"/>
    <property type="match status" value="1"/>
</dbReference>
<proteinExistence type="predicted"/>
<organism evidence="11">
    <name type="scientific">marine sediment metagenome</name>
    <dbReference type="NCBI Taxonomy" id="412755"/>
    <lineage>
        <taxon>unclassified sequences</taxon>
        <taxon>metagenomes</taxon>
        <taxon>ecological metagenomes</taxon>
    </lineage>
</organism>
<dbReference type="InterPro" id="IPR036135">
    <property type="entry name" value="MoeA_linker/N_sf"/>
</dbReference>
<dbReference type="GO" id="GO:0061599">
    <property type="term" value="F:molybdopterin molybdotransferase activity"/>
    <property type="evidence" value="ECO:0007669"/>
    <property type="project" value="UniProtKB-EC"/>
</dbReference>
<dbReference type="EC" id="2.10.1.1" evidence="3"/>
<keyword evidence="5" id="KW-0808">Transferase</keyword>
<dbReference type="GO" id="GO:0006777">
    <property type="term" value="P:Mo-molybdopterin cofactor biosynthetic process"/>
    <property type="evidence" value="ECO:0007669"/>
    <property type="project" value="UniProtKB-KW"/>
</dbReference>
<evidence type="ECO:0000256" key="9">
    <source>
        <dbReference type="ARBA" id="ARBA00047317"/>
    </source>
</evidence>
<evidence type="ECO:0000313" key="11">
    <source>
        <dbReference type="EMBL" id="KKN92947.1"/>
    </source>
</evidence>
<keyword evidence="4" id="KW-0500">Molybdenum</keyword>
<comment type="cofactor">
    <cofactor evidence="1">
        <name>Mg(2+)</name>
        <dbReference type="ChEBI" id="CHEBI:18420"/>
    </cofactor>
</comment>
<keyword evidence="7" id="KW-0460">Magnesium</keyword>
<dbReference type="SMART" id="SM00852">
    <property type="entry name" value="MoCF_biosynth"/>
    <property type="match status" value="1"/>
</dbReference>
<dbReference type="Pfam" id="PF03454">
    <property type="entry name" value="MoeA_C"/>
    <property type="match status" value="1"/>
</dbReference>
<dbReference type="NCBIfam" id="NF045515">
    <property type="entry name" value="Glp_gephyrin"/>
    <property type="match status" value="1"/>
</dbReference>
<evidence type="ECO:0000256" key="2">
    <source>
        <dbReference type="ARBA" id="ARBA00005046"/>
    </source>
</evidence>
<feature type="domain" description="MoaB/Mog" evidence="10">
    <location>
        <begin position="192"/>
        <end position="329"/>
    </location>
</feature>
<comment type="pathway">
    <text evidence="2">Cofactor biosynthesis; molybdopterin biosynthesis.</text>
</comment>
<evidence type="ECO:0000259" key="10">
    <source>
        <dbReference type="SMART" id="SM00852"/>
    </source>
</evidence>
<dbReference type="InterPro" id="IPR038987">
    <property type="entry name" value="MoeA-like"/>
</dbReference>
<dbReference type="Gene3D" id="2.40.340.10">
    <property type="entry name" value="MoeA, C-terminal, domain IV"/>
    <property type="match status" value="1"/>
</dbReference>
<dbReference type="InterPro" id="IPR036425">
    <property type="entry name" value="MoaB/Mog-like_dom_sf"/>
</dbReference>
<dbReference type="Pfam" id="PF03453">
    <property type="entry name" value="MoeA_N"/>
    <property type="match status" value="1"/>
</dbReference>
<comment type="catalytic activity">
    <reaction evidence="9">
        <text>adenylyl-molybdopterin + molybdate = Mo-molybdopterin + AMP + H(+)</text>
        <dbReference type="Rhea" id="RHEA:35047"/>
        <dbReference type="ChEBI" id="CHEBI:15378"/>
        <dbReference type="ChEBI" id="CHEBI:36264"/>
        <dbReference type="ChEBI" id="CHEBI:62727"/>
        <dbReference type="ChEBI" id="CHEBI:71302"/>
        <dbReference type="ChEBI" id="CHEBI:456215"/>
        <dbReference type="EC" id="2.10.1.1"/>
    </reaction>
</comment>
<dbReference type="InterPro" id="IPR005111">
    <property type="entry name" value="MoeA_C_domain_IV"/>
</dbReference>
<dbReference type="PANTHER" id="PTHR10192:SF5">
    <property type="entry name" value="GEPHYRIN"/>
    <property type="match status" value="1"/>
</dbReference>
<accession>A0A0F9UZN1</accession>
<evidence type="ECO:0000256" key="6">
    <source>
        <dbReference type="ARBA" id="ARBA00022723"/>
    </source>
</evidence>
<dbReference type="EMBL" id="LAZR01000090">
    <property type="protein sequence ID" value="KKN92947.1"/>
    <property type="molecule type" value="Genomic_DNA"/>
</dbReference>
<dbReference type="Gene3D" id="2.170.190.11">
    <property type="entry name" value="Molybdopterin biosynthesis moea protein, domain 3"/>
    <property type="match status" value="1"/>
</dbReference>
<dbReference type="AlphaFoldDB" id="A0A0F9UZN1"/>
<dbReference type="CDD" id="cd00887">
    <property type="entry name" value="MoeA"/>
    <property type="match status" value="1"/>
</dbReference>
<dbReference type="Gene3D" id="3.90.105.10">
    <property type="entry name" value="Molybdopterin biosynthesis moea protein, domain 2"/>
    <property type="match status" value="1"/>
</dbReference>
<comment type="caution">
    <text evidence="11">The sequence shown here is derived from an EMBL/GenBank/DDBJ whole genome shotgun (WGS) entry which is preliminary data.</text>
</comment>
<reference evidence="11" key="1">
    <citation type="journal article" date="2015" name="Nature">
        <title>Complex archaea that bridge the gap between prokaryotes and eukaryotes.</title>
        <authorList>
            <person name="Spang A."/>
            <person name="Saw J.H."/>
            <person name="Jorgensen S.L."/>
            <person name="Zaremba-Niedzwiedzka K."/>
            <person name="Martijn J."/>
            <person name="Lind A.E."/>
            <person name="van Eijk R."/>
            <person name="Schleper C."/>
            <person name="Guy L."/>
            <person name="Ettema T.J."/>
        </authorList>
    </citation>
    <scope>NUCLEOTIDE SEQUENCE</scope>
</reference>
<name>A0A0F9UZN1_9ZZZZ</name>
<dbReference type="SUPFAM" id="SSF63867">
    <property type="entry name" value="MoeA C-terminal domain-like"/>
    <property type="match status" value="1"/>
</dbReference>
<dbReference type="SUPFAM" id="SSF63882">
    <property type="entry name" value="MoeA N-terminal region -like"/>
    <property type="match status" value="1"/>
</dbReference>
<evidence type="ECO:0000256" key="5">
    <source>
        <dbReference type="ARBA" id="ARBA00022679"/>
    </source>
</evidence>
<dbReference type="Gene3D" id="3.40.980.10">
    <property type="entry name" value="MoaB/Mog-like domain"/>
    <property type="match status" value="1"/>
</dbReference>
<dbReference type="Pfam" id="PF00994">
    <property type="entry name" value="MoCF_biosynth"/>
    <property type="match status" value="1"/>
</dbReference>
<evidence type="ECO:0000256" key="3">
    <source>
        <dbReference type="ARBA" id="ARBA00013269"/>
    </source>
</evidence>
<evidence type="ECO:0000256" key="7">
    <source>
        <dbReference type="ARBA" id="ARBA00022842"/>
    </source>
</evidence>
<dbReference type="SUPFAM" id="SSF53218">
    <property type="entry name" value="Molybdenum cofactor biosynthesis proteins"/>
    <property type="match status" value="1"/>
</dbReference>
<sequence>MAQLSDDCFAFGRPMMTVAETVALITSRVLPLAETESIPLGEADRRILARDMISSMALPPYSNSAVDGYAVRGVDLPMTGERGFPVTGRVQAGSEASIAVGSGEAMRIFTGAPMPAGADTVFMQEDVRLDETGRVILPAGLTTGANMRTVGEDVEAGAVVLKAGRRLRPQDIALAAALGEIRVDVSRRVRVAVFSTGNEIVAAGTPRGPTQLFDSNRFMLMAMLGRLGCAITDLGILPDDRSAITETLSKASSAHDLILTSGGVSTGEADFVKDAVESAGSLVFWRVAIKPGRPVAMGVIDGTPFIGLPGNPVASFVTFAYIARPAILALSGAGPKPIVSTPVRTAFSYKKKKDRREYVRVNLRPAANGSVEAVKFPREGAGLLSSLVETDGLIELAEDVTQIQQGDIVGFIPYSSLY</sequence>
<keyword evidence="6" id="KW-0479">Metal-binding</keyword>
<evidence type="ECO:0000256" key="1">
    <source>
        <dbReference type="ARBA" id="ARBA00001946"/>
    </source>
</evidence>
<dbReference type="InterPro" id="IPR036688">
    <property type="entry name" value="MoeA_C_domain_IV_sf"/>
</dbReference>
<dbReference type="InterPro" id="IPR001453">
    <property type="entry name" value="MoaB/Mog_dom"/>
</dbReference>
<dbReference type="UniPathway" id="UPA00344"/>
<dbReference type="FunFam" id="3.40.980.10:FF:000004">
    <property type="entry name" value="Molybdopterin molybdenumtransferase"/>
    <property type="match status" value="1"/>
</dbReference>
<dbReference type="PANTHER" id="PTHR10192">
    <property type="entry name" value="MOLYBDOPTERIN BIOSYNTHESIS PROTEIN"/>
    <property type="match status" value="1"/>
</dbReference>
<gene>
    <name evidence="11" type="ORF">LCGC14_0202460</name>
</gene>
<dbReference type="GO" id="GO:0005829">
    <property type="term" value="C:cytosol"/>
    <property type="evidence" value="ECO:0007669"/>
    <property type="project" value="TreeGrafter"/>
</dbReference>
<evidence type="ECO:0000256" key="8">
    <source>
        <dbReference type="ARBA" id="ARBA00023150"/>
    </source>
</evidence>
<dbReference type="InterPro" id="IPR005110">
    <property type="entry name" value="MoeA_linker/N"/>
</dbReference>